<evidence type="ECO:0000256" key="8">
    <source>
        <dbReference type="ARBA" id="ARBA00022960"/>
    </source>
</evidence>
<dbReference type="GO" id="GO:0008360">
    <property type="term" value="P:regulation of cell shape"/>
    <property type="evidence" value="ECO:0007669"/>
    <property type="project" value="UniProtKB-KW"/>
</dbReference>
<dbReference type="PANTHER" id="PTHR30627">
    <property type="entry name" value="PEPTIDOGLYCAN D,D-TRANSPEPTIDASE"/>
    <property type="match status" value="1"/>
</dbReference>
<comment type="subcellular location">
    <subcellularLocation>
        <location evidence="2">Cell membrane</location>
    </subcellularLocation>
    <subcellularLocation>
        <location evidence="1">Membrane</location>
        <topology evidence="1">Single-pass membrane protein</topology>
    </subcellularLocation>
</comment>
<dbReference type="EC" id="3.4.16.4" evidence="16"/>
<keyword evidence="4" id="KW-0997">Cell inner membrane</keyword>
<proteinExistence type="inferred from homology"/>
<dbReference type="InterPro" id="IPR005311">
    <property type="entry name" value="PBP_dimer"/>
</dbReference>
<dbReference type="InterPro" id="IPR001460">
    <property type="entry name" value="PCN-bd_Tpept"/>
</dbReference>
<sequence>MLQSPKQIKNSQSESRSFSTRIFISVAVILLIIVVILSRFFYLQVIQHQALLSSSEKNKIKTTALPPARGFIYDRNGELLVDNLPTYRLQIIPEKIANLKQKLVEIQTLINLSDSDIKEILAKEKNNQPFKPIIVKSKLSEHELSAFIARKHIFIGFDAKAYLIRHYKHTNILAHVVGYVGRINAKDTSRLSNKRYLGTEYTGKNGLERFYENKLHGQPGSLTVETNAQGRVLNTVRQVLPTSGEDITLTIDIHLQKTAYDALGDLTGSIIAINPKNGEILAMVSKPGFDPNDFVNGISQAKYSALINSQEKPLFNRSIKGGYEPGSTIKPYIALAGLYYNIIDINYSMFSTGYYQLPNQKRKYHDWKKGGHGTTNIEQSLAQSVNTFYYSLAVQLGIDRIHDFLIQFKFGELANIELLGEMQGLLPSRAWKRTNKGTIWFPGETVITGIGQGFLVSTPIQLATSLSILTNKGKYIQPHLIKHTKQKATIVEDIAINILPEHWDIIHKGMIESVDNIKGTAYAIKNNNYLIAGKSGTSQVYGKKEKDVYLKDTETPQHLKNHALFIAFAPADDPEIAVVVVAEHGASGSKTAAPIAGVVIEKYLTDILQATTTVRDR</sequence>
<feature type="domain" description="Penicillin-binding protein dimerisation" evidence="15">
    <location>
        <begin position="65"/>
        <end position="236"/>
    </location>
</feature>
<dbReference type="InterPro" id="IPR036138">
    <property type="entry name" value="PBP_dimer_sf"/>
</dbReference>
<evidence type="ECO:0000256" key="5">
    <source>
        <dbReference type="ARBA" id="ARBA00022670"/>
    </source>
</evidence>
<feature type="domain" description="Penicillin-binding protein transpeptidase" evidence="14">
    <location>
        <begin position="268"/>
        <end position="598"/>
    </location>
</feature>
<evidence type="ECO:0000256" key="9">
    <source>
        <dbReference type="ARBA" id="ARBA00022984"/>
    </source>
</evidence>
<dbReference type="Gene3D" id="3.30.1390.30">
    <property type="entry name" value="Penicillin-binding protein 2a, domain 3"/>
    <property type="match status" value="1"/>
</dbReference>
<evidence type="ECO:0000256" key="3">
    <source>
        <dbReference type="ARBA" id="ARBA00022475"/>
    </source>
</evidence>
<dbReference type="SUPFAM" id="SSF56519">
    <property type="entry name" value="Penicillin binding protein dimerisation domain"/>
    <property type="match status" value="1"/>
</dbReference>
<dbReference type="GO" id="GO:0008658">
    <property type="term" value="F:penicillin binding"/>
    <property type="evidence" value="ECO:0007669"/>
    <property type="project" value="InterPro"/>
</dbReference>
<dbReference type="GO" id="GO:0005886">
    <property type="term" value="C:plasma membrane"/>
    <property type="evidence" value="ECO:0007669"/>
    <property type="project" value="UniProtKB-SubCell"/>
</dbReference>
<dbReference type="PANTHER" id="PTHR30627:SF2">
    <property type="entry name" value="PEPTIDOGLYCAN D,D-TRANSPEPTIDASE MRDA"/>
    <property type="match status" value="1"/>
</dbReference>
<dbReference type="GO" id="GO:0009002">
    <property type="term" value="F:serine-type D-Ala-D-Ala carboxypeptidase activity"/>
    <property type="evidence" value="ECO:0007669"/>
    <property type="project" value="UniProtKB-EC"/>
</dbReference>
<dbReference type="GO" id="GO:0071555">
    <property type="term" value="P:cell wall organization"/>
    <property type="evidence" value="ECO:0007669"/>
    <property type="project" value="UniProtKB-KW"/>
</dbReference>
<dbReference type="SUPFAM" id="SSF56601">
    <property type="entry name" value="beta-lactamase/transpeptidase-like"/>
    <property type="match status" value="1"/>
</dbReference>
<dbReference type="GO" id="GO:0009252">
    <property type="term" value="P:peptidoglycan biosynthetic process"/>
    <property type="evidence" value="ECO:0007669"/>
    <property type="project" value="UniProtKB-KW"/>
</dbReference>
<keyword evidence="12" id="KW-0961">Cell wall biogenesis/degradation</keyword>
<dbReference type="Pfam" id="PF03717">
    <property type="entry name" value="PBP_dimer"/>
    <property type="match status" value="1"/>
</dbReference>
<protein>
    <submittedName>
        <fullName evidence="16">Peptidoglycan D,D-transpeptidase MrdA</fullName>
        <ecNumber evidence="16">3.4.16.4</ecNumber>
    </submittedName>
</protein>
<dbReference type="GO" id="GO:0071972">
    <property type="term" value="F:peptidoglycan L,D-transpeptidase activity"/>
    <property type="evidence" value="ECO:0007669"/>
    <property type="project" value="TreeGrafter"/>
</dbReference>
<evidence type="ECO:0000259" key="14">
    <source>
        <dbReference type="Pfam" id="PF00905"/>
    </source>
</evidence>
<gene>
    <name evidence="16" type="ORF">MNBD_GAMMA01-2096</name>
</gene>
<dbReference type="EMBL" id="UOEW01000044">
    <property type="protein sequence ID" value="VAW33853.1"/>
    <property type="molecule type" value="Genomic_DNA"/>
</dbReference>
<evidence type="ECO:0000256" key="1">
    <source>
        <dbReference type="ARBA" id="ARBA00004167"/>
    </source>
</evidence>
<accession>A0A3B0V0E6</accession>
<keyword evidence="16" id="KW-0121">Carboxypeptidase</keyword>
<evidence type="ECO:0000259" key="15">
    <source>
        <dbReference type="Pfam" id="PF03717"/>
    </source>
</evidence>
<evidence type="ECO:0000256" key="6">
    <source>
        <dbReference type="ARBA" id="ARBA00022692"/>
    </source>
</evidence>
<evidence type="ECO:0000256" key="12">
    <source>
        <dbReference type="ARBA" id="ARBA00023316"/>
    </source>
</evidence>
<evidence type="ECO:0000256" key="10">
    <source>
        <dbReference type="ARBA" id="ARBA00022989"/>
    </source>
</evidence>
<dbReference type="NCBIfam" id="TIGR03423">
    <property type="entry name" value="pbp2_mrdA"/>
    <property type="match status" value="1"/>
</dbReference>
<dbReference type="Gene3D" id="3.90.1310.10">
    <property type="entry name" value="Penicillin-binding protein 2a (Domain 2)"/>
    <property type="match status" value="1"/>
</dbReference>
<dbReference type="InterPro" id="IPR017790">
    <property type="entry name" value="Penicillin-binding_protein_2"/>
</dbReference>
<dbReference type="AlphaFoldDB" id="A0A3B0V0E6"/>
<dbReference type="InterPro" id="IPR012338">
    <property type="entry name" value="Beta-lactam/transpept-like"/>
</dbReference>
<evidence type="ECO:0000256" key="2">
    <source>
        <dbReference type="ARBA" id="ARBA00004236"/>
    </source>
</evidence>
<evidence type="ECO:0000256" key="13">
    <source>
        <dbReference type="SAM" id="Phobius"/>
    </source>
</evidence>
<keyword evidence="11 13" id="KW-0472">Membrane</keyword>
<keyword evidence="7 16" id="KW-0378">Hydrolase</keyword>
<dbReference type="Gene3D" id="3.40.710.10">
    <property type="entry name" value="DD-peptidase/beta-lactamase superfamily"/>
    <property type="match status" value="1"/>
</dbReference>
<keyword evidence="5" id="KW-0645">Protease</keyword>
<evidence type="ECO:0000256" key="7">
    <source>
        <dbReference type="ARBA" id="ARBA00022801"/>
    </source>
</evidence>
<keyword evidence="6 13" id="KW-0812">Transmembrane</keyword>
<keyword evidence="10 13" id="KW-1133">Transmembrane helix</keyword>
<feature type="transmembrane region" description="Helical" evidence="13">
    <location>
        <begin position="21"/>
        <end position="42"/>
    </location>
</feature>
<reference evidence="16" key="1">
    <citation type="submission" date="2018-06" db="EMBL/GenBank/DDBJ databases">
        <authorList>
            <person name="Zhirakovskaya E."/>
        </authorList>
    </citation>
    <scope>NUCLEOTIDE SEQUENCE</scope>
</reference>
<dbReference type="InterPro" id="IPR050515">
    <property type="entry name" value="Beta-lactam/transpept"/>
</dbReference>
<name>A0A3B0V0E6_9ZZZZ</name>
<organism evidence="16">
    <name type="scientific">hydrothermal vent metagenome</name>
    <dbReference type="NCBI Taxonomy" id="652676"/>
    <lineage>
        <taxon>unclassified sequences</taxon>
        <taxon>metagenomes</taxon>
        <taxon>ecological metagenomes</taxon>
    </lineage>
</organism>
<keyword evidence="3" id="KW-1003">Cell membrane</keyword>
<keyword evidence="8" id="KW-0133">Cell shape</keyword>
<dbReference type="HAMAP" id="MF_02081">
    <property type="entry name" value="MrdA_transpept"/>
    <property type="match status" value="1"/>
</dbReference>
<evidence type="ECO:0000313" key="16">
    <source>
        <dbReference type="EMBL" id="VAW33853.1"/>
    </source>
</evidence>
<evidence type="ECO:0000256" key="4">
    <source>
        <dbReference type="ARBA" id="ARBA00022519"/>
    </source>
</evidence>
<evidence type="ECO:0000256" key="11">
    <source>
        <dbReference type="ARBA" id="ARBA00023136"/>
    </source>
</evidence>
<dbReference type="GO" id="GO:0006508">
    <property type="term" value="P:proteolysis"/>
    <property type="evidence" value="ECO:0007669"/>
    <property type="project" value="UniProtKB-KW"/>
</dbReference>
<dbReference type="Pfam" id="PF00905">
    <property type="entry name" value="Transpeptidase"/>
    <property type="match status" value="1"/>
</dbReference>
<keyword evidence="9" id="KW-0573">Peptidoglycan synthesis</keyword>